<evidence type="ECO:0000313" key="14">
    <source>
        <dbReference type="EnsemblMetazoa" id="OVOC11349.1"/>
    </source>
</evidence>
<evidence type="ECO:0000256" key="1">
    <source>
        <dbReference type="ARBA" id="ARBA00004374"/>
    </source>
</evidence>
<keyword evidence="5" id="KW-0378">Hydrolase</keyword>
<dbReference type="GO" id="GO:0005525">
    <property type="term" value="F:GTP binding"/>
    <property type="evidence" value="ECO:0007669"/>
    <property type="project" value="UniProtKB-KW"/>
</dbReference>
<keyword evidence="7" id="KW-0175">Coiled coil</keyword>
<dbReference type="GO" id="GO:0008053">
    <property type="term" value="P:mitochondrial fusion"/>
    <property type="evidence" value="ECO:0007669"/>
    <property type="project" value="EnsemblMetazoa"/>
</dbReference>
<keyword evidence="10 12" id="KW-0472">Membrane</keyword>
<dbReference type="PANTHER" id="PTHR10465:SF3">
    <property type="entry name" value="TRANSMEMBRANE GTPASE MARF-RELATED"/>
    <property type="match status" value="1"/>
</dbReference>
<proteinExistence type="predicted"/>
<dbReference type="InterPro" id="IPR045063">
    <property type="entry name" value="Dynamin_N"/>
</dbReference>
<dbReference type="OMA" id="YRINCES"/>
<evidence type="ECO:0000256" key="7">
    <source>
        <dbReference type="ARBA" id="ARBA00023054"/>
    </source>
</evidence>
<accession>A0A8R1TLE1</accession>
<evidence type="ECO:0000256" key="5">
    <source>
        <dbReference type="ARBA" id="ARBA00022801"/>
    </source>
</evidence>
<organism evidence="14 15">
    <name type="scientific">Onchocerca volvulus</name>
    <dbReference type="NCBI Taxonomy" id="6282"/>
    <lineage>
        <taxon>Eukaryota</taxon>
        <taxon>Metazoa</taxon>
        <taxon>Ecdysozoa</taxon>
        <taxon>Nematoda</taxon>
        <taxon>Chromadorea</taxon>
        <taxon>Rhabditida</taxon>
        <taxon>Spirurina</taxon>
        <taxon>Spiruromorpha</taxon>
        <taxon>Filarioidea</taxon>
        <taxon>Onchocercidae</taxon>
        <taxon>Onchocerca</taxon>
    </lineage>
</organism>
<dbReference type="Pfam" id="PF04799">
    <property type="entry name" value="Fzo_mitofusin"/>
    <property type="match status" value="1"/>
</dbReference>
<dbReference type="GO" id="GO:0003924">
    <property type="term" value="F:GTPase activity"/>
    <property type="evidence" value="ECO:0007669"/>
    <property type="project" value="InterPro"/>
</dbReference>
<dbReference type="EnsemblMetazoa" id="OVOC11349.1">
    <property type="protein sequence ID" value="OVOC11349.1"/>
    <property type="gene ID" value="WBGene00248158"/>
</dbReference>
<evidence type="ECO:0000256" key="2">
    <source>
        <dbReference type="ARBA" id="ARBA00022692"/>
    </source>
</evidence>
<evidence type="ECO:0000259" key="13">
    <source>
        <dbReference type="PROSITE" id="PS51718"/>
    </source>
</evidence>
<keyword evidence="2 12" id="KW-0812">Transmembrane</keyword>
<keyword evidence="6 12" id="KW-1133">Transmembrane helix</keyword>
<reference evidence="15" key="1">
    <citation type="submission" date="2013-10" db="EMBL/GenBank/DDBJ databases">
        <title>Genome sequencing of Onchocerca volvulus.</title>
        <authorList>
            <person name="Cotton J."/>
            <person name="Tsai J."/>
            <person name="Stanley E."/>
            <person name="Tracey A."/>
            <person name="Holroyd N."/>
            <person name="Lustigman S."/>
            <person name="Berriman M."/>
        </authorList>
    </citation>
    <scope>NUCLEOTIDE SEQUENCE</scope>
</reference>
<keyword evidence="4" id="KW-1000">Mitochondrion outer membrane</keyword>
<dbReference type="PANTHER" id="PTHR10465">
    <property type="entry name" value="TRANSMEMBRANE GTPASE FZO1"/>
    <property type="match status" value="1"/>
</dbReference>
<evidence type="ECO:0000313" key="15">
    <source>
        <dbReference type="Proteomes" id="UP000024404"/>
    </source>
</evidence>
<dbReference type="InterPro" id="IPR030381">
    <property type="entry name" value="G_DYNAMIN_dom"/>
</dbReference>
<dbReference type="InterPro" id="IPR027094">
    <property type="entry name" value="Mitofusin_fam"/>
</dbReference>
<dbReference type="PROSITE" id="PS51718">
    <property type="entry name" value="G_DYNAMIN_2"/>
    <property type="match status" value="1"/>
</dbReference>
<evidence type="ECO:0000256" key="11">
    <source>
        <dbReference type="ARBA" id="ARBA00048548"/>
    </source>
</evidence>
<dbReference type="InterPro" id="IPR027417">
    <property type="entry name" value="P-loop_NTPase"/>
</dbReference>
<feature type="transmembrane region" description="Helical" evidence="12">
    <location>
        <begin position="649"/>
        <end position="668"/>
    </location>
</feature>
<evidence type="ECO:0000256" key="12">
    <source>
        <dbReference type="SAM" id="Phobius"/>
    </source>
</evidence>
<keyword evidence="15" id="KW-1185">Reference proteome</keyword>
<dbReference type="AlphaFoldDB" id="A0A8R1TLE1"/>
<evidence type="ECO:0000256" key="9">
    <source>
        <dbReference type="ARBA" id="ARBA00023134"/>
    </source>
</evidence>
<evidence type="ECO:0000256" key="8">
    <source>
        <dbReference type="ARBA" id="ARBA00023128"/>
    </source>
</evidence>
<dbReference type="Pfam" id="PF00350">
    <property type="entry name" value="Dynamin_N"/>
    <property type="match status" value="1"/>
</dbReference>
<name>A0A8R1TLE1_ONCVO</name>
<dbReference type="Gene3D" id="3.40.50.300">
    <property type="entry name" value="P-loop containing nucleotide triphosphate hydrolases"/>
    <property type="match status" value="1"/>
</dbReference>
<dbReference type="SUPFAM" id="SSF111479">
    <property type="entry name" value="Fzo-like conserved region"/>
    <property type="match status" value="1"/>
</dbReference>
<comment type="subcellular location">
    <subcellularLocation>
        <location evidence="1">Mitochondrion outer membrane</location>
        <topology evidence="1">Multi-pass membrane protein</topology>
    </subcellularLocation>
</comment>
<dbReference type="Proteomes" id="UP000024404">
    <property type="component" value="Unassembled WGS sequence"/>
</dbReference>
<protein>
    <submittedName>
        <fullName evidence="14">Dynamin-type G domain-containing protein</fullName>
    </submittedName>
</protein>
<feature type="transmembrane region" description="Helical" evidence="12">
    <location>
        <begin position="615"/>
        <end position="637"/>
    </location>
</feature>
<keyword evidence="9" id="KW-0342">GTP-binding</keyword>
<keyword evidence="3" id="KW-0547">Nucleotide-binding</keyword>
<evidence type="ECO:0000256" key="6">
    <source>
        <dbReference type="ARBA" id="ARBA00022989"/>
    </source>
</evidence>
<dbReference type="FunFam" id="3.40.50.300:FF:000214">
    <property type="entry name" value="Mitofusin 2"/>
    <property type="match status" value="1"/>
</dbReference>
<evidence type="ECO:0000256" key="10">
    <source>
        <dbReference type="ARBA" id="ARBA00023136"/>
    </source>
</evidence>
<dbReference type="InterPro" id="IPR006884">
    <property type="entry name" value="Fzo/mitofusin_HR2"/>
</dbReference>
<dbReference type="EMBL" id="CMVM020000356">
    <property type="status" value="NOT_ANNOTATED_CDS"/>
    <property type="molecule type" value="Genomic_DNA"/>
</dbReference>
<comment type="catalytic activity">
    <reaction evidence="11">
        <text>GTP + H2O = GDP + phosphate + H(+)</text>
        <dbReference type="Rhea" id="RHEA:19669"/>
        <dbReference type="ChEBI" id="CHEBI:15377"/>
        <dbReference type="ChEBI" id="CHEBI:15378"/>
        <dbReference type="ChEBI" id="CHEBI:37565"/>
        <dbReference type="ChEBI" id="CHEBI:43474"/>
        <dbReference type="ChEBI" id="CHEBI:58189"/>
    </reaction>
</comment>
<dbReference type="GO" id="GO:0051646">
    <property type="term" value="P:mitochondrion localization"/>
    <property type="evidence" value="ECO:0007669"/>
    <property type="project" value="TreeGrafter"/>
</dbReference>
<dbReference type="CDD" id="cd09912">
    <property type="entry name" value="DLP_2"/>
    <property type="match status" value="1"/>
</dbReference>
<sequence>MSGFVAAYQEMTSRNTKSDMSCRRNNSEPLKRFTEAKLRIGDIYNELEMYVTDLSLFYNEILNDSGNIPDQQMHEVTRFKESIKTIRDMFMRDTMKVVFFGRTSNGKSSVINAMLHAKVLPQGMGHTTCCFLQVVGSPDDQKFVLNEDSSERMDIEQLQRLGHAMSDNNVSLSAMGQDSLLRVFYPKSASRLLQNDVVIVDSPGVDLSPEFDSWIDKHCMDADVFVLVCNAESTLTQAEKSFFHRVSSKLSRPNIFILNNRWDASAAEVENMQQIREQHMTRFKQFLVSELKVCSEAEAANRIFFISAREMLDLRLKERGVIRHAYQVEGHQYRAMEFCNFETQFEQLISKSAISTKFEAHTRRAREIVGEMRHNLDIVQSSTLKRKAELQVNYTAKEAEFKNCLDKWKEFERFAVIESQRLRNEVHLKVSADFYEEIQKLESIIDRFDSKFVDEPVSIEDYKKNLADFVDKVVTEDLEARCTRGLMQRIWNLENAMYMHVNQIIAEPYTKKLEQIWRYRPPFNFSICINCPSLIQDFREDLEFRFSFGITAIIRRINAYRLGKPVTAIGNQPLFDVFKSYNKQIYKEADEGTIKQNCQEEKQVMTAAESQENAVMAQLIFSSVGYVANGGIGLLIIGGIVSKAVSWRLIAAGAALYGGLYAVEYWRWNSGAKEQHLKDQFRHHLSARMRNVSTTHTLHCETQVLREMQQVLGGLKSTVGGVHQEMKTELDDIRKEIGKIDHVTKGLNTIKGKTSFLNTDLDRFESEFLRSDSPVIQQ</sequence>
<evidence type="ECO:0000256" key="3">
    <source>
        <dbReference type="ARBA" id="ARBA00022741"/>
    </source>
</evidence>
<feature type="domain" description="Dynamin-type G" evidence="13">
    <location>
        <begin position="91"/>
        <end position="342"/>
    </location>
</feature>
<reference evidence="14" key="2">
    <citation type="submission" date="2022-06" db="UniProtKB">
        <authorList>
            <consortium name="EnsemblMetazoa"/>
        </authorList>
    </citation>
    <scope>IDENTIFICATION</scope>
</reference>
<evidence type="ECO:0000256" key="4">
    <source>
        <dbReference type="ARBA" id="ARBA00022787"/>
    </source>
</evidence>
<keyword evidence="8" id="KW-0496">Mitochondrion</keyword>
<dbReference type="SUPFAM" id="SSF52540">
    <property type="entry name" value="P-loop containing nucleoside triphosphate hydrolases"/>
    <property type="match status" value="1"/>
</dbReference>
<dbReference type="GO" id="GO:0005741">
    <property type="term" value="C:mitochondrial outer membrane"/>
    <property type="evidence" value="ECO:0007669"/>
    <property type="project" value="UniProtKB-SubCell"/>
</dbReference>